<proteinExistence type="predicted"/>
<feature type="domain" description="SAM" evidence="1">
    <location>
        <begin position="245"/>
        <end position="307"/>
    </location>
</feature>
<sequence length="310" mass="32767">MPGAHPTNEDLNGFKRGEHVEGPHICEQYVFQAPGQTSGVWGWNDTQALYCAACGRLASDHVVLAKPTFEEIKKKPPPSLPSGYVLDSSQLLSTRAYQAERAASAKTALDMLDETVDPLAVAAQIRPSQRSRAAAAAPGCAPGCGPTPAASVEEEALASALAGSLGVSRAKQDSFPAGGGAKPDEGVAALLARETAYNDSFKDEVERMVRESIAAERRKELELELDARMPPQQPTAAPPAGAPRHASVASLLEAAALPQYLASFEEEAMDAETLYGVMESQGRTALEEVLLELGVRSKGHRMKIANLVAP</sequence>
<dbReference type="CDD" id="cd09487">
    <property type="entry name" value="SAM_superfamily"/>
    <property type="match status" value="1"/>
</dbReference>
<gene>
    <name evidence="2" type="ORF">EHUX00137_LOCUS10249</name>
</gene>
<evidence type="ECO:0000259" key="1">
    <source>
        <dbReference type="Pfam" id="PF00536"/>
    </source>
</evidence>
<dbReference type="AlphaFoldDB" id="A0A7S3RY01"/>
<dbReference type="SUPFAM" id="SSF47769">
    <property type="entry name" value="SAM/Pointed domain"/>
    <property type="match status" value="1"/>
</dbReference>
<dbReference type="Gene3D" id="1.10.150.50">
    <property type="entry name" value="Transcription Factor, Ets-1"/>
    <property type="match status" value="1"/>
</dbReference>
<organism evidence="2">
    <name type="scientific">Emiliania huxleyi</name>
    <name type="common">Coccolithophore</name>
    <name type="synonym">Pontosphaera huxleyi</name>
    <dbReference type="NCBI Taxonomy" id="2903"/>
    <lineage>
        <taxon>Eukaryota</taxon>
        <taxon>Haptista</taxon>
        <taxon>Haptophyta</taxon>
        <taxon>Prymnesiophyceae</taxon>
        <taxon>Isochrysidales</taxon>
        <taxon>Noelaerhabdaceae</taxon>
        <taxon>Emiliania</taxon>
    </lineage>
</organism>
<protein>
    <recommendedName>
        <fullName evidence="1">SAM domain-containing protein</fullName>
    </recommendedName>
</protein>
<evidence type="ECO:0000313" key="2">
    <source>
        <dbReference type="EMBL" id="CAE0538337.1"/>
    </source>
</evidence>
<dbReference type="Pfam" id="PF00536">
    <property type="entry name" value="SAM_1"/>
    <property type="match status" value="1"/>
</dbReference>
<dbReference type="InterPro" id="IPR013761">
    <property type="entry name" value="SAM/pointed_sf"/>
</dbReference>
<reference evidence="2" key="1">
    <citation type="submission" date="2021-01" db="EMBL/GenBank/DDBJ databases">
        <authorList>
            <person name="Corre E."/>
            <person name="Pelletier E."/>
            <person name="Niang G."/>
            <person name="Scheremetjew M."/>
            <person name="Finn R."/>
            <person name="Kale V."/>
            <person name="Holt S."/>
            <person name="Cochrane G."/>
            <person name="Meng A."/>
            <person name="Brown T."/>
            <person name="Cohen L."/>
        </authorList>
    </citation>
    <scope>NUCLEOTIDE SEQUENCE</scope>
    <source>
        <strain evidence="2">379</strain>
    </source>
</reference>
<name>A0A7S3RY01_EMIHU</name>
<accession>A0A7S3RY01</accession>
<dbReference type="EMBL" id="HBIR01013933">
    <property type="protein sequence ID" value="CAE0538337.1"/>
    <property type="molecule type" value="Transcribed_RNA"/>
</dbReference>
<dbReference type="InterPro" id="IPR001660">
    <property type="entry name" value="SAM"/>
</dbReference>